<feature type="compositionally biased region" description="Basic and acidic residues" evidence="1">
    <location>
        <begin position="387"/>
        <end position="399"/>
    </location>
</feature>
<feature type="compositionally biased region" description="Low complexity" evidence="1">
    <location>
        <begin position="140"/>
        <end position="157"/>
    </location>
</feature>
<dbReference type="PANTHER" id="PTHR36911">
    <property type="entry name" value="LIM ZINC-BINDING DOMAIN-CONTAINING PROTEIN-RELATED"/>
    <property type="match status" value="1"/>
</dbReference>
<keyword evidence="3" id="KW-1185">Reference proteome</keyword>
<feature type="compositionally biased region" description="Low complexity" evidence="1">
    <location>
        <begin position="271"/>
        <end position="280"/>
    </location>
</feature>
<dbReference type="EMBL" id="JAEPRB010000033">
    <property type="protein sequence ID" value="KAG2225080.1"/>
    <property type="molecule type" value="Genomic_DNA"/>
</dbReference>
<evidence type="ECO:0000256" key="1">
    <source>
        <dbReference type="SAM" id="MobiDB-lite"/>
    </source>
</evidence>
<feature type="region of interest" description="Disordered" evidence="1">
    <location>
        <begin position="39"/>
        <end position="73"/>
    </location>
</feature>
<organism evidence="2 3">
    <name type="scientific">Circinella minor</name>
    <dbReference type="NCBI Taxonomy" id="1195481"/>
    <lineage>
        <taxon>Eukaryota</taxon>
        <taxon>Fungi</taxon>
        <taxon>Fungi incertae sedis</taxon>
        <taxon>Mucoromycota</taxon>
        <taxon>Mucoromycotina</taxon>
        <taxon>Mucoromycetes</taxon>
        <taxon>Mucorales</taxon>
        <taxon>Lichtheimiaceae</taxon>
        <taxon>Circinella</taxon>
    </lineage>
</organism>
<dbReference type="AlphaFoldDB" id="A0A8H7VLJ5"/>
<reference evidence="2 3" key="1">
    <citation type="submission" date="2020-12" db="EMBL/GenBank/DDBJ databases">
        <title>Metabolic potential, ecology and presence of endohyphal bacteria is reflected in genomic diversity of Mucoromycotina.</title>
        <authorList>
            <person name="Muszewska A."/>
            <person name="Okrasinska A."/>
            <person name="Steczkiewicz K."/>
            <person name="Drgas O."/>
            <person name="Orlowska M."/>
            <person name="Perlinska-Lenart U."/>
            <person name="Aleksandrzak-Piekarczyk T."/>
            <person name="Szatraj K."/>
            <person name="Zielenkiewicz U."/>
            <person name="Pilsyk S."/>
            <person name="Malc E."/>
            <person name="Mieczkowski P."/>
            <person name="Kruszewska J.S."/>
            <person name="Biernat P."/>
            <person name="Pawlowska J."/>
        </authorList>
    </citation>
    <scope>NUCLEOTIDE SEQUENCE [LARGE SCALE GENOMIC DNA]</scope>
    <source>
        <strain evidence="2 3">CBS 142.35</strain>
    </source>
</reference>
<sequence length="679" mass="77296">MPDVLTSSSTAFRRRRRTGSIQLLRSGGYDIGCLLHNSNSNKNNKNNDKNNHKNKFDNNKNIHYNNNNNNDIRRTSTESKKFLRWTACFAFVTKFKRSKAEKLDFISEIDHPHRRHSNNENGYPPNSVVVQHQDKKSDYLQHQQQQPPPQQQQNLQQHNHRLLRRPFSQCLERMTSIDPDQDSIASTLFQWKEGTTPLPISSLSPLSPPPRHTMKERSKSLSIEDTTATTSEIVSPLPIPRKRKGTTISRSLALRLSLDVEQHYYSSYSSGITHSSSGISNGPHTDFLKKGERDDEDDTTSSISSQQIQRNSGIHHCNNNNNNNSNFSINDNHHDPHTYQKLRLSSIEMPTSSSSSSDLKKDPLLHQQRRHHRTSPLIMTQVNTLKDPQDEKQNSKDQDIISNNNNDHNNSNNNNNSEDDGSDYSDLIKEFQLPSEKLPCQKQQEQGRWQQQNTNINNNSMIATIATTSSTTIVDMQKNKEITKEEVLNIHPLDNTHCIIQDNSHGSSSSSSSNNNNNNNNNNKGYNTPTPFVSRSTITANELNRQKAMGALEDHFGKFGFTGSKSMDIVRDKAHYDAVVAGTMHRRPWTHYLRAQSEPKVQLQRQKGEKEFINSPQQDQQMKMNKKSFTSQQKESTSTSPTNARSGNHSGVFADYNSKLHRPSLIFYPPSPNSIDSNH</sequence>
<dbReference type="Proteomes" id="UP000646827">
    <property type="component" value="Unassembled WGS sequence"/>
</dbReference>
<evidence type="ECO:0000313" key="2">
    <source>
        <dbReference type="EMBL" id="KAG2225080.1"/>
    </source>
</evidence>
<accession>A0A8H7VLJ5</accession>
<protein>
    <submittedName>
        <fullName evidence="2">Uncharacterized protein</fullName>
    </submittedName>
</protein>
<proteinExistence type="predicted"/>
<feature type="region of interest" description="Disordered" evidence="1">
    <location>
        <begin position="271"/>
        <end position="424"/>
    </location>
</feature>
<feature type="region of interest" description="Disordered" evidence="1">
    <location>
        <begin position="606"/>
        <end position="655"/>
    </location>
</feature>
<feature type="compositionally biased region" description="Low complexity" evidence="1">
    <location>
        <begin position="400"/>
        <end position="416"/>
    </location>
</feature>
<evidence type="ECO:0000313" key="3">
    <source>
        <dbReference type="Proteomes" id="UP000646827"/>
    </source>
</evidence>
<comment type="caution">
    <text evidence="2">The sequence shown here is derived from an EMBL/GenBank/DDBJ whole genome shotgun (WGS) entry which is preliminary data.</text>
</comment>
<gene>
    <name evidence="2" type="ORF">INT45_003280</name>
</gene>
<feature type="compositionally biased region" description="Polar residues" evidence="1">
    <location>
        <begin position="524"/>
        <end position="533"/>
    </location>
</feature>
<feature type="compositionally biased region" description="Polar residues" evidence="1">
    <location>
        <begin position="377"/>
        <end position="386"/>
    </location>
</feature>
<feature type="compositionally biased region" description="Low complexity" evidence="1">
    <location>
        <begin position="61"/>
        <end position="70"/>
    </location>
</feature>
<name>A0A8H7VLJ5_9FUNG</name>
<feature type="compositionally biased region" description="Basic and acidic residues" evidence="1">
    <location>
        <begin position="45"/>
        <end position="60"/>
    </location>
</feature>
<feature type="compositionally biased region" description="Low complexity" evidence="1">
    <location>
        <begin position="507"/>
        <end position="523"/>
    </location>
</feature>
<feature type="compositionally biased region" description="Polar residues" evidence="1">
    <location>
        <begin position="614"/>
        <end position="649"/>
    </location>
</feature>
<dbReference type="OrthoDB" id="2277003at2759"/>
<feature type="compositionally biased region" description="Low complexity" evidence="1">
    <location>
        <begin position="300"/>
        <end position="330"/>
    </location>
</feature>
<feature type="region of interest" description="Disordered" evidence="1">
    <location>
        <begin position="499"/>
        <end position="533"/>
    </location>
</feature>
<dbReference type="PANTHER" id="PTHR36911:SF3">
    <property type="entry name" value="GATA ZINC FINGER DOMAIN-CONTAINING PROTEIN 4-RELATED"/>
    <property type="match status" value="1"/>
</dbReference>
<feature type="region of interest" description="Disordered" evidence="1">
    <location>
        <begin position="198"/>
        <end position="226"/>
    </location>
</feature>
<feature type="region of interest" description="Disordered" evidence="1">
    <location>
        <begin position="135"/>
        <end position="157"/>
    </location>
</feature>